<evidence type="ECO:0000256" key="11">
    <source>
        <dbReference type="ARBA" id="ARBA00023012"/>
    </source>
</evidence>
<evidence type="ECO:0000256" key="7">
    <source>
        <dbReference type="ARBA" id="ARBA00022741"/>
    </source>
</evidence>
<evidence type="ECO:0000313" key="15">
    <source>
        <dbReference type="EMBL" id="NOL51655.1"/>
    </source>
</evidence>
<evidence type="ECO:0000256" key="3">
    <source>
        <dbReference type="ARBA" id="ARBA00012438"/>
    </source>
</evidence>
<dbReference type="InterPro" id="IPR003594">
    <property type="entry name" value="HATPase_dom"/>
</dbReference>
<keyword evidence="9" id="KW-0067">ATP-binding</keyword>
<evidence type="ECO:0000313" key="16">
    <source>
        <dbReference type="Proteomes" id="UP000537862"/>
    </source>
</evidence>
<comment type="caution">
    <text evidence="15">The sequence shown here is derived from an EMBL/GenBank/DDBJ whole genome shotgun (WGS) entry which is preliminary data.</text>
</comment>
<gene>
    <name evidence="15" type="ORF">HKX39_05640</name>
</gene>
<dbReference type="SUPFAM" id="SSF47384">
    <property type="entry name" value="Homodimeric domain of signal transducing histidine kinase"/>
    <property type="match status" value="1"/>
</dbReference>
<sequence length="446" mass="50241">MKATTSIQRRLITYLSSGLLSLWLAIAIGSSWASFHEINEIVDTQMLHTANLIQQASPNFQANTIVRDIEDAIDGNKGYADDDDFGFAIWDAQGKLLFADEKGQHFPYSTQSGFHGKTYLWNIHSWRYVYLTDANRTIAVGQTMEERFEMLFNALWVQLSLILCSIPLLLILILYGVRRGLSPLKILTQELQARDANSLQAVSENVPQETKPLVQEINHLLTRLNASIQKERRFTSDAAHELRSPLAALKVQAEVLSMSEDKEEQLHHLLNMQASIERANRLTEQLLILSRLDPMQGIPDSQPIDWAHLIPQTLQSVNLAAREKRIRLKLDCDIGLENALPLQGNSLLIQTMLRNLLDNAIRYSPEQTEVTLSLSDSQISVTDQGPGINPKEINRIKERFYRPAGQTQQGSGLGFSIIESIAHLHHLKLQLINNPTQGLTVTLHKA</sequence>
<proteinExistence type="predicted"/>
<evidence type="ECO:0000256" key="6">
    <source>
        <dbReference type="ARBA" id="ARBA00022692"/>
    </source>
</evidence>
<name>A0A849P7B2_9BURK</name>
<evidence type="ECO:0000256" key="9">
    <source>
        <dbReference type="ARBA" id="ARBA00022840"/>
    </source>
</evidence>
<keyword evidence="7" id="KW-0547">Nucleotide-binding</keyword>
<dbReference type="SMART" id="SM00388">
    <property type="entry name" value="HisKA"/>
    <property type="match status" value="1"/>
</dbReference>
<comment type="subcellular location">
    <subcellularLocation>
        <location evidence="2">Membrane</location>
        <topology evidence="2">Multi-pass membrane protein</topology>
    </subcellularLocation>
</comment>
<dbReference type="InterPro" id="IPR013727">
    <property type="entry name" value="2CSK_N"/>
</dbReference>
<keyword evidence="5" id="KW-0808">Transferase</keyword>
<dbReference type="InterPro" id="IPR050428">
    <property type="entry name" value="TCS_sensor_his_kinase"/>
</dbReference>
<dbReference type="Proteomes" id="UP000537862">
    <property type="component" value="Unassembled WGS sequence"/>
</dbReference>
<evidence type="ECO:0000256" key="8">
    <source>
        <dbReference type="ARBA" id="ARBA00022777"/>
    </source>
</evidence>
<evidence type="ECO:0000256" key="1">
    <source>
        <dbReference type="ARBA" id="ARBA00000085"/>
    </source>
</evidence>
<dbReference type="AlphaFoldDB" id="A0A849P7B2"/>
<feature type="domain" description="Histidine kinase" evidence="13">
    <location>
        <begin position="237"/>
        <end position="446"/>
    </location>
</feature>
<dbReference type="RefSeq" id="WP_171680354.1">
    <property type="nucleotide sequence ID" value="NZ_JABGBN010000003.1"/>
</dbReference>
<keyword evidence="8 15" id="KW-0418">Kinase</keyword>
<keyword evidence="10 12" id="KW-1133">Transmembrane helix</keyword>
<dbReference type="CDD" id="cd00082">
    <property type="entry name" value="HisKA"/>
    <property type="match status" value="1"/>
</dbReference>
<feature type="transmembrane region" description="Helical" evidence="12">
    <location>
        <begin position="12"/>
        <end position="33"/>
    </location>
</feature>
<dbReference type="GO" id="GO:0005524">
    <property type="term" value="F:ATP binding"/>
    <property type="evidence" value="ECO:0007669"/>
    <property type="project" value="UniProtKB-KW"/>
</dbReference>
<dbReference type="InterPro" id="IPR036890">
    <property type="entry name" value="HATPase_C_sf"/>
</dbReference>
<dbReference type="PANTHER" id="PTHR45436:SF14">
    <property type="entry name" value="SENSOR PROTEIN QSEC"/>
    <property type="match status" value="1"/>
</dbReference>
<dbReference type="InterPro" id="IPR003661">
    <property type="entry name" value="HisK_dim/P_dom"/>
</dbReference>
<feature type="transmembrane region" description="Helical" evidence="12">
    <location>
        <begin position="155"/>
        <end position="177"/>
    </location>
</feature>
<dbReference type="GO" id="GO:0000155">
    <property type="term" value="F:phosphorelay sensor kinase activity"/>
    <property type="evidence" value="ECO:0007669"/>
    <property type="project" value="InterPro"/>
</dbReference>
<feature type="domain" description="HAMP" evidence="14">
    <location>
        <begin position="178"/>
        <end position="229"/>
    </location>
</feature>
<evidence type="ECO:0000256" key="10">
    <source>
        <dbReference type="ARBA" id="ARBA00022989"/>
    </source>
</evidence>
<evidence type="ECO:0000259" key="13">
    <source>
        <dbReference type="PROSITE" id="PS50109"/>
    </source>
</evidence>
<dbReference type="InterPro" id="IPR036097">
    <property type="entry name" value="HisK_dim/P_sf"/>
</dbReference>
<dbReference type="Pfam" id="PF08521">
    <property type="entry name" value="2CSK_N"/>
    <property type="match status" value="1"/>
</dbReference>
<keyword evidence="6 12" id="KW-0812">Transmembrane</keyword>
<dbReference type="Pfam" id="PF02518">
    <property type="entry name" value="HATPase_c"/>
    <property type="match status" value="1"/>
</dbReference>
<dbReference type="PROSITE" id="PS50885">
    <property type="entry name" value="HAMP"/>
    <property type="match status" value="1"/>
</dbReference>
<dbReference type="GO" id="GO:0005886">
    <property type="term" value="C:plasma membrane"/>
    <property type="evidence" value="ECO:0007669"/>
    <property type="project" value="TreeGrafter"/>
</dbReference>
<evidence type="ECO:0000256" key="5">
    <source>
        <dbReference type="ARBA" id="ARBA00022679"/>
    </source>
</evidence>
<evidence type="ECO:0000259" key="14">
    <source>
        <dbReference type="PROSITE" id="PS50885"/>
    </source>
</evidence>
<dbReference type="PROSITE" id="PS50109">
    <property type="entry name" value="HIS_KIN"/>
    <property type="match status" value="1"/>
</dbReference>
<dbReference type="Gene3D" id="3.30.565.10">
    <property type="entry name" value="Histidine kinase-like ATPase, C-terminal domain"/>
    <property type="match status" value="1"/>
</dbReference>
<dbReference type="InterPro" id="IPR005467">
    <property type="entry name" value="His_kinase_dom"/>
</dbReference>
<dbReference type="SUPFAM" id="SSF55874">
    <property type="entry name" value="ATPase domain of HSP90 chaperone/DNA topoisomerase II/histidine kinase"/>
    <property type="match status" value="1"/>
</dbReference>
<dbReference type="Pfam" id="PF00512">
    <property type="entry name" value="HisKA"/>
    <property type="match status" value="1"/>
</dbReference>
<keyword evidence="12" id="KW-0472">Membrane</keyword>
<dbReference type="Gene3D" id="1.10.287.130">
    <property type="match status" value="1"/>
</dbReference>
<keyword evidence="16" id="KW-1185">Reference proteome</keyword>
<evidence type="ECO:0000256" key="4">
    <source>
        <dbReference type="ARBA" id="ARBA00022553"/>
    </source>
</evidence>
<comment type="catalytic activity">
    <reaction evidence="1">
        <text>ATP + protein L-histidine = ADP + protein N-phospho-L-histidine.</text>
        <dbReference type="EC" id="2.7.13.3"/>
    </reaction>
</comment>
<keyword evidence="11" id="KW-0902">Two-component regulatory system</keyword>
<accession>A0A849P7B2</accession>
<dbReference type="SMART" id="SM00387">
    <property type="entry name" value="HATPase_c"/>
    <property type="match status" value="1"/>
</dbReference>
<dbReference type="InterPro" id="IPR003660">
    <property type="entry name" value="HAMP_dom"/>
</dbReference>
<dbReference type="PANTHER" id="PTHR45436">
    <property type="entry name" value="SENSOR HISTIDINE KINASE YKOH"/>
    <property type="match status" value="1"/>
</dbReference>
<organism evidence="15 16">
    <name type="scientific">Pelistega suis</name>
    <dbReference type="NCBI Taxonomy" id="1631957"/>
    <lineage>
        <taxon>Bacteria</taxon>
        <taxon>Pseudomonadati</taxon>
        <taxon>Pseudomonadota</taxon>
        <taxon>Betaproteobacteria</taxon>
        <taxon>Burkholderiales</taxon>
        <taxon>Alcaligenaceae</taxon>
        <taxon>Pelistega</taxon>
    </lineage>
</organism>
<keyword evidence="4" id="KW-0597">Phosphoprotein</keyword>
<evidence type="ECO:0000256" key="2">
    <source>
        <dbReference type="ARBA" id="ARBA00004141"/>
    </source>
</evidence>
<reference evidence="15 16" key="1">
    <citation type="submission" date="2020-05" db="EMBL/GenBank/DDBJ databases">
        <authorList>
            <person name="Niu N."/>
        </authorList>
    </citation>
    <scope>NUCLEOTIDE SEQUENCE [LARGE SCALE GENOMIC DNA]</scope>
    <source>
        <strain evidence="15 16">3340-03</strain>
    </source>
</reference>
<dbReference type="EC" id="2.7.13.3" evidence="3"/>
<dbReference type="EMBL" id="JABGBN010000003">
    <property type="protein sequence ID" value="NOL51655.1"/>
    <property type="molecule type" value="Genomic_DNA"/>
</dbReference>
<evidence type="ECO:0000256" key="12">
    <source>
        <dbReference type="SAM" id="Phobius"/>
    </source>
</evidence>
<protein>
    <recommendedName>
        <fullName evidence="3">histidine kinase</fullName>
        <ecNumber evidence="3">2.7.13.3</ecNumber>
    </recommendedName>
</protein>